<sequence>MLGMCRQYVKDLQKEEDLMITAFMKVLQTLNVLNTKEEVLKGG</sequence>
<accession>G8X6P3</accession>
<organism evidence="1 2">
    <name type="scientific">Flavobacterium columnare (strain ATCC 49512 / CIP 103533 / TG 44/87)</name>
    <dbReference type="NCBI Taxonomy" id="1041826"/>
    <lineage>
        <taxon>Bacteria</taxon>
        <taxon>Pseudomonadati</taxon>
        <taxon>Bacteroidota</taxon>
        <taxon>Flavobacteriia</taxon>
        <taxon>Flavobacteriales</taxon>
        <taxon>Flavobacteriaceae</taxon>
        <taxon>Flavobacterium</taxon>
    </lineage>
</organism>
<name>G8X6P3_FLACA</name>
<dbReference type="Proteomes" id="UP000005638">
    <property type="component" value="Chromosome"/>
</dbReference>
<dbReference type="HOGENOM" id="CLU_3233918_0_0_10"/>
<dbReference type="KEGG" id="fco:FCOL_03940"/>
<dbReference type="AlphaFoldDB" id="G8X6P3"/>
<keyword evidence="2" id="KW-1185">Reference proteome</keyword>
<protein>
    <submittedName>
        <fullName evidence="1">ECF family RNA polymerase sigma factor</fullName>
    </submittedName>
</protein>
<evidence type="ECO:0000313" key="1">
    <source>
        <dbReference type="EMBL" id="AEW85628.1"/>
    </source>
</evidence>
<gene>
    <name evidence="1" type="ordered locus">FCOL_03940</name>
</gene>
<dbReference type="EMBL" id="CP003222">
    <property type="protein sequence ID" value="AEW85628.1"/>
    <property type="molecule type" value="Genomic_DNA"/>
</dbReference>
<reference evidence="1 2" key="1">
    <citation type="journal article" date="2012" name="J. Bacteriol.">
        <title>Genome Sequence of the Fish Pathogen Flavobacterium columnare ATCC 49512.</title>
        <authorList>
            <person name="Tekedar H.C."/>
            <person name="Karsi A."/>
            <person name="Gillaspy A.F."/>
            <person name="Dyer D.W."/>
            <person name="Benton N.R."/>
            <person name="Zaitshik J."/>
            <person name="Vamenta S."/>
            <person name="Banes M.M."/>
            <person name="Gulsoy N."/>
            <person name="Aboko-Cole M."/>
            <person name="Waldbieser G.C."/>
            <person name="Lawrence M.L."/>
        </authorList>
    </citation>
    <scope>NUCLEOTIDE SEQUENCE [LARGE SCALE GENOMIC DNA]</scope>
    <source>
        <strain evidence="2">ATCC 49512 / CIP 103533 / TG 44/87</strain>
    </source>
</reference>
<evidence type="ECO:0000313" key="2">
    <source>
        <dbReference type="Proteomes" id="UP000005638"/>
    </source>
</evidence>
<proteinExistence type="predicted"/>